<dbReference type="GeneID" id="19319829"/>
<feature type="binding site" evidence="7">
    <location>
        <position position="24"/>
    </location>
    <ligand>
        <name>Ca(2+)</name>
        <dbReference type="ChEBI" id="CHEBI:29108"/>
    </ligand>
</feature>
<feature type="binding site" evidence="7">
    <location>
        <position position="26"/>
    </location>
    <ligand>
        <name>Ca(2+)</name>
        <dbReference type="ChEBI" id="CHEBI:29108"/>
    </ligand>
</feature>
<comment type="similarity">
    <text evidence="2">Belongs to the alkaline ceramidase family.</text>
</comment>
<evidence type="ECO:0000256" key="9">
    <source>
        <dbReference type="SAM" id="Phobius"/>
    </source>
</evidence>
<dbReference type="PANTHER" id="PTHR46187">
    <property type="entry name" value="ALKALINE CERAMIDASE 3"/>
    <property type="match status" value="1"/>
</dbReference>
<comment type="cofactor">
    <cofactor evidence="8">
        <name>Zn(2+)</name>
        <dbReference type="ChEBI" id="CHEBI:29105"/>
    </cofactor>
</comment>
<dbReference type="AlphaFoldDB" id="A0A061H383"/>
<dbReference type="KEGG" id="pfp:PFL1_05743"/>
<evidence type="ECO:0000313" key="11">
    <source>
        <dbReference type="Proteomes" id="UP000053664"/>
    </source>
</evidence>
<evidence type="ECO:0000256" key="8">
    <source>
        <dbReference type="PIRSR" id="PIRSR608901-2"/>
    </source>
</evidence>
<keyword evidence="7" id="KW-0479">Metal-binding</keyword>
<feature type="binding site" evidence="8">
    <location>
        <position position="247"/>
    </location>
    <ligand>
        <name>Zn(2+)</name>
        <dbReference type="ChEBI" id="CHEBI:29105"/>
        <note>catalytic</note>
    </ligand>
</feature>
<reference evidence="10 11" key="1">
    <citation type="journal article" date="2013" name="Plant Cell">
        <title>The transition from a phytopathogenic smut ancestor to an anamorphic biocontrol agent deciphered by comparative whole-genome analysis.</title>
        <authorList>
            <person name="Lefebvre F."/>
            <person name="Joly D.L."/>
            <person name="Labbe C."/>
            <person name="Teichmann B."/>
            <person name="Linning R."/>
            <person name="Belzile F."/>
            <person name="Bakkeren G."/>
            <person name="Belanger R.R."/>
        </authorList>
    </citation>
    <scope>NUCLEOTIDE SEQUENCE [LARGE SCALE GENOMIC DNA]</scope>
    <source>
        <strain evidence="10 11">PF-1</strain>
    </source>
</reference>
<keyword evidence="6 9" id="KW-0472">Membrane</keyword>
<gene>
    <name evidence="10" type="ORF">PFL1_05743</name>
</gene>
<dbReference type="GO" id="GO:0046514">
    <property type="term" value="P:ceramide catabolic process"/>
    <property type="evidence" value="ECO:0007669"/>
    <property type="project" value="TreeGrafter"/>
</dbReference>
<evidence type="ECO:0000256" key="3">
    <source>
        <dbReference type="ARBA" id="ARBA00022692"/>
    </source>
</evidence>
<dbReference type="GO" id="GO:0046872">
    <property type="term" value="F:metal ion binding"/>
    <property type="evidence" value="ECO:0007669"/>
    <property type="project" value="UniProtKB-KW"/>
</dbReference>
<keyword evidence="8" id="KW-0862">Zinc</keyword>
<dbReference type="HOGENOM" id="CLU_063293_3_0_1"/>
<evidence type="ECO:0000256" key="1">
    <source>
        <dbReference type="ARBA" id="ARBA00004141"/>
    </source>
</evidence>
<organism evidence="10 11">
    <name type="scientific">Pseudozyma flocculosa PF-1</name>
    <dbReference type="NCBI Taxonomy" id="1277687"/>
    <lineage>
        <taxon>Eukaryota</taxon>
        <taxon>Fungi</taxon>
        <taxon>Dikarya</taxon>
        <taxon>Basidiomycota</taxon>
        <taxon>Ustilaginomycotina</taxon>
        <taxon>Ustilaginomycetes</taxon>
        <taxon>Ustilaginales</taxon>
        <taxon>Ustilaginaceae</taxon>
        <taxon>Pseudozyma</taxon>
    </lineage>
</organism>
<feature type="transmembrane region" description="Helical" evidence="9">
    <location>
        <begin position="39"/>
        <end position="56"/>
    </location>
</feature>
<keyword evidence="7" id="KW-0106">Calcium</keyword>
<dbReference type="InterPro" id="IPR008901">
    <property type="entry name" value="ACER"/>
</dbReference>
<name>A0A061H383_9BASI</name>
<dbReference type="Pfam" id="PF05875">
    <property type="entry name" value="Ceramidase"/>
    <property type="match status" value="1"/>
</dbReference>
<feature type="binding site" evidence="7">
    <location>
        <position position="37"/>
    </location>
    <ligand>
        <name>Ca(2+)</name>
        <dbReference type="ChEBI" id="CHEBI:29108"/>
    </ligand>
</feature>
<evidence type="ECO:0000256" key="6">
    <source>
        <dbReference type="ARBA" id="ARBA00023136"/>
    </source>
</evidence>
<dbReference type="PANTHER" id="PTHR46187:SF3">
    <property type="entry name" value="ALKALINE CERAMIDASE 3"/>
    <property type="match status" value="1"/>
</dbReference>
<accession>A0A061H383</accession>
<dbReference type="eggNOG" id="KOG2329">
    <property type="taxonomic scope" value="Eukaryota"/>
</dbReference>
<protein>
    <recommendedName>
        <fullName evidence="12">Alkaline ceramidase</fullName>
    </recommendedName>
</protein>
<dbReference type="EMBL" id="KE361643">
    <property type="protein sequence ID" value="EPQ26764.1"/>
    <property type="molecule type" value="Genomic_DNA"/>
</dbReference>
<dbReference type="GO" id="GO:0016811">
    <property type="term" value="F:hydrolase activity, acting on carbon-nitrogen (but not peptide) bonds, in linear amides"/>
    <property type="evidence" value="ECO:0007669"/>
    <property type="project" value="InterPro"/>
</dbReference>
<feature type="transmembrane region" description="Helical" evidence="9">
    <location>
        <begin position="68"/>
        <end position="88"/>
    </location>
</feature>
<dbReference type="Proteomes" id="UP000053664">
    <property type="component" value="Unassembled WGS sequence"/>
</dbReference>
<dbReference type="OrthoDB" id="187171at2759"/>
<keyword evidence="3 9" id="KW-0812">Transmembrane</keyword>
<comment type="subcellular location">
    <subcellularLocation>
        <location evidence="1">Membrane</location>
        <topology evidence="1">Multi-pass membrane protein</topology>
    </subcellularLocation>
</comment>
<feature type="binding site" evidence="8">
    <location>
        <position position="243"/>
    </location>
    <ligand>
        <name>Zn(2+)</name>
        <dbReference type="ChEBI" id="CHEBI:29105"/>
        <note>catalytic</note>
    </ligand>
</feature>
<dbReference type="GO" id="GO:0046513">
    <property type="term" value="P:ceramide biosynthetic process"/>
    <property type="evidence" value="ECO:0007669"/>
    <property type="project" value="TreeGrafter"/>
</dbReference>
<dbReference type="GO" id="GO:0005789">
    <property type="term" value="C:endoplasmic reticulum membrane"/>
    <property type="evidence" value="ECO:0007669"/>
    <property type="project" value="TreeGrafter"/>
</dbReference>
<feature type="transmembrane region" description="Helical" evidence="9">
    <location>
        <begin position="124"/>
        <end position="143"/>
    </location>
</feature>
<evidence type="ECO:0008006" key="12">
    <source>
        <dbReference type="Google" id="ProtNLM"/>
    </source>
</evidence>
<evidence type="ECO:0000256" key="5">
    <source>
        <dbReference type="ARBA" id="ARBA00022989"/>
    </source>
</evidence>
<keyword evidence="5 9" id="KW-1133">Transmembrane helix</keyword>
<dbReference type="RefSeq" id="XP_007881469.1">
    <property type="nucleotide sequence ID" value="XM_007883278.1"/>
</dbReference>
<evidence type="ECO:0000256" key="2">
    <source>
        <dbReference type="ARBA" id="ARBA00009780"/>
    </source>
</evidence>
<feature type="binding site" evidence="8">
    <location>
        <position position="85"/>
    </location>
    <ligand>
        <name>Zn(2+)</name>
        <dbReference type="ChEBI" id="CHEBI:29105"/>
        <note>catalytic</note>
    </ligand>
</feature>
<evidence type="ECO:0000256" key="7">
    <source>
        <dbReference type="PIRSR" id="PIRSR608901-1"/>
    </source>
</evidence>
<evidence type="ECO:0000313" key="10">
    <source>
        <dbReference type="EMBL" id="EPQ26764.1"/>
    </source>
</evidence>
<keyword evidence="4" id="KW-0378">Hydrolase</keyword>
<sequence>MTSYRPATPPPEGYWGPITSSLFWCEEKYRWSRYVAEPANTLSNLFFVVVALYGVARTRGQRLPLRFVLAHFGVAFVGVGSTLFHATLKREMQLLDELPMIYTSALLTYAVLETSPGYRSRTFPILLALFLLALVSSITWTYLHNQDPVFHQVAFATLLLSSTFREWYLLHHPSSPLSSSSSSSSSSPLINQRKREITSLNAKGAIIFALGFVIWNIDNLFCAQLTAWRHAIGYPAAWALQGHAWWHLFTGYGSYCLNVASTQLVVSVKEHPENVRLVPGFLPYVERVRPFDEGAPRQADTKKRS</sequence>
<proteinExistence type="inferred from homology"/>
<evidence type="ECO:0000256" key="4">
    <source>
        <dbReference type="ARBA" id="ARBA00022801"/>
    </source>
</evidence>